<dbReference type="SUPFAM" id="SSF56553">
    <property type="entry name" value="Insert subdomain of RNA polymerase alpha subunit"/>
    <property type="match status" value="1"/>
</dbReference>
<dbReference type="STRING" id="1344416.A0A139A7M3"/>
<dbReference type="GO" id="GO:0006386">
    <property type="term" value="P:termination of RNA polymerase III transcription"/>
    <property type="evidence" value="ECO:0007669"/>
    <property type="project" value="EnsemblFungi"/>
</dbReference>
<keyword evidence="4" id="KW-0804">Transcription</keyword>
<dbReference type="GO" id="GO:0006384">
    <property type="term" value="P:transcription initiation at RNA polymerase III promoter"/>
    <property type="evidence" value="ECO:0007669"/>
    <property type="project" value="EnsemblFungi"/>
</dbReference>
<evidence type="ECO:0000256" key="6">
    <source>
        <dbReference type="ARBA" id="ARBA00025804"/>
    </source>
</evidence>
<evidence type="ECO:0000256" key="2">
    <source>
        <dbReference type="ARBA" id="ARBA00022083"/>
    </source>
</evidence>
<dbReference type="OMA" id="KKKCRAF"/>
<dbReference type="FunFam" id="2.170.120.12:FF:000003">
    <property type="entry name" value="Dna-directed rna polymerases i and iii subunit"/>
    <property type="match status" value="1"/>
</dbReference>
<dbReference type="SMART" id="SM00662">
    <property type="entry name" value="RPOLD"/>
    <property type="match status" value="1"/>
</dbReference>
<protein>
    <recommendedName>
        <fullName evidence="2">DNA-directed RNA polymerases I and III subunit RPAC1</fullName>
    </recommendedName>
</protein>
<dbReference type="GO" id="GO:0005666">
    <property type="term" value="C:RNA polymerase III complex"/>
    <property type="evidence" value="ECO:0007669"/>
    <property type="project" value="EnsemblFungi"/>
</dbReference>
<gene>
    <name evidence="8" type="ORF">M427DRAFT_125431</name>
</gene>
<keyword evidence="3" id="KW-0240">DNA-directed RNA polymerase</keyword>
<proteinExistence type="inferred from homology"/>
<evidence type="ECO:0000256" key="3">
    <source>
        <dbReference type="ARBA" id="ARBA00022478"/>
    </source>
</evidence>
<dbReference type="Proteomes" id="UP000070544">
    <property type="component" value="Unassembled WGS sequence"/>
</dbReference>
<evidence type="ECO:0000256" key="1">
    <source>
        <dbReference type="ARBA" id="ARBA00004123"/>
    </source>
</evidence>
<dbReference type="InterPro" id="IPR050518">
    <property type="entry name" value="Rpo3/RPB3_RNA_Pol_subunit"/>
</dbReference>
<dbReference type="InterPro" id="IPR011263">
    <property type="entry name" value="DNA-dir_RNA_pol_RpoA/D/Rpb3"/>
</dbReference>
<dbReference type="GO" id="GO:0046983">
    <property type="term" value="F:protein dimerization activity"/>
    <property type="evidence" value="ECO:0007669"/>
    <property type="project" value="InterPro"/>
</dbReference>
<evidence type="ECO:0000259" key="7">
    <source>
        <dbReference type="SMART" id="SM00662"/>
    </source>
</evidence>
<comment type="subcellular location">
    <subcellularLocation>
        <location evidence="1">Nucleus</location>
    </subcellularLocation>
</comment>
<comment type="similarity">
    <text evidence="6">Belongs to the archaeal Rpo3/eukaryotic RPB3 RNA polymerase subunit family.</text>
</comment>
<dbReference type="PANTHER" id="PTHR11800">
    <property type="entry name" value="DNA-DIRECTED RNA POLYMERASE"/>
    <property type="match status" value="1"/>
</dbReference>
<organism evidence="8 9">
    <name type="scientific">Gonapodya prolifera (strain JEL478)</name>
    <name type="common">Monoblepharis prolifera</name>
    <dbReference type="NCBI Taxonomy" id="1344416"/>
    <lineage>
        <taxon>Eukaryota</taxon>
        <taxon>Fungi</taxon>
        <taxon>Fungi incertae sedis</taxon>
        <taxon>Chytridiomycota</taxon>
        <taxon>Chytridiomycota incertae sedis</taxon>
        <taxon>Monoblepharidomycetes</taxon>
        <taxon>Monoblepharidales</taxon>
        <taxon>Gonapodyaceae</taxon>
        <taxon>Gonapodya</taxon>
    </lineage>
</organism>
<evidence type="ECO:0000256" key="5">
    <source>
        <dbReference type="ARBA" id="ARBA00023242"/>
    </source>
</evidence>
<dbReference type="GO" id="GO:0006361">
    <property type="term" value="P:transcription initiation at RNA polymerase I promoter"/>
    <property type="evidence" value="ECO:0007669"/>
    <property type="project" value="EnsemblFungi"/>
</dbReference>
<keyword evidence="5" id="KW-0539">Nucleus</keyword>
<dbReference type="InterPro" id="IPR022842">
    <property type="entry name" value="RNAP_Rpo3/Rpb3/RPAC1"/>
</dbReference>
<dbReference type="AlphaFoldDB" id="A0A139A7M3"/>
<dbReference type="GO" id="GO:0042797">
    <property type="term" value="P:tRNA transcription by RNA polymerase III"/>
    <property type="evidence" value="ECO:0007669"/>
    <property type="project" value="EnsemblFungi"/>
</dbReference>
<dbReference type="PROSITE" id="PS00446">
    <property type="entry name" value="RNA_POL_D_30KD"/>
    <property type="match status" value="1"/>
</dbReference>
<dbReference type="CDD" id="cd07032">
    <property type="entry name" value="RNAP_I_II_AC40"/>
    <property type="match status" value="1"/>
</dbReference>
<dbReference type="InterPro" id="IPR001514">
    <property type="entry name" value="DNA-dir_RNA_pol_30-40kDasu_CS"/>
</dbReference>
<dbReference type="EMBL" id="KQ965784">
    <property type="protein sequence ID" value="KXS12801.1"/>
    <property type="molecule type" value="Genomic_DNA"/>
</dbReference>
<keyword evidence="9" id="KW-1185">Reference proteome</keyword>
<dbReference type="Gene3D" id="2.170.120.12">
    <property type="entry name" value="DNA-directed RNA polymerase, insert domain"/>
    <property type="match status" value="1"/>
</dbReference>
<evidence type="ECO:0000313" key="9">
    <source>
        <dbReference type="Proteomes" id="UP000070544"/>
    </source>
</evidence>
<dbReference type="InterPro" id="IPR033901">
    <property type="entry name" value="RNAPI/III_AC40"/>
</dbReference>
<accession>A0A139A7M3</accession>
<dbReference type="GO" id="GO:0005736">
    <property type="term" value="C:RNA polymerase I complex"/>
    <property type="evidence" value="ECO:0007669"/>
    <property type="project" value="EnsemblFungi"/>
</dbReference>
<dbReference type="Gene3D" id="3.30.1360.10">
    <property type="entry name" value="RNA polymerase, RBP11-like subunit"/>
    <property type="match status" value="1"/>
</dbReference>
<feature type="domain" description="DNA-directed RNA polymerase RpoA/D/Rpb3-type" evidence="7">
    <location>
        <begin position="65"/>
        <end position="345"/>
    </location>
</feature>
<reference evidence="8 9" key="1">
    <citation type="journal article" date="2015" name="Genome Biol. Evol.">
        <title>Phylogenomic analyses indicate that early fungi evolved digesting cell walls of algal ancestors of land plants.</title>
        <authorList>
            <person name="Chang Y."/>
            <person name="Wang S."/>
            <person name="Sekimoto S."/>
            <person name="Aerts A.L."/>
            <person name="Choi C."/>
            <person name="Clum A."/>
            <person name="LaButti K.M."/>
            <person name="Lindquist E.A."/>
            <person name="Yee Ngan C."/>
            <person name="Ohm R.A."/>
            <person name="Salamov A.A."/>
            <person name="Grigoriev I.V."/>
            <person name="Spatafora J.W."/>
            <person name="Berbee M.L."/>
        </authorList>
    </citation>
    <scope>NUCLEOTIDE SEQUENCE [LARGE SCALE GENOMIC DNA]</scope>
    <source>
        <strain evidence="8 9">JEL478</strain>
    </source>
</reference>
<dbReference type="SUPFAM" id="SSF55257">
    <property type="entry name" value="RBP11-like subunits of RNA polymerase"/>
    <property type="match status" value="1"/>
</dbReference>
<evidence type="ECO:0000313" key="8">
    <source>
        <dbReference type="EMBL" id="KXS12801.1"/>
    </source>
</evidence>
<dbReference type="PANTHER" id="PTHR11800:SF13">
    <property type="entry name" value="DNA-DIRECTED RNA POLYMERASES I AND III SUBUNIT RPAC1"/>
    <property type="match status" value="1"/>
</dbReference>
<dbReference type="GO" id="GO:0003899">
    <property type="term" value="F:DNA-directed RNA polymerase activity"/>
    <property type="evidence" value="ECO:0007669"/>
    <property type="project" value="EnsemblFungi"/>
</dbReference>
<dbReference type="Pfam" id="PF01193">
    <property type="entry name" value="RNA_pol_L"/>
    <property type="match status" value="1"/>
</dbReference>
<dbReference type="GO" id="GO:0003677">
    <property type="term" value="F:DNA binding"/>
    <property type="evidence" value="ECO:0007669"/>
    <property type="project" value="InterPro"/>
</dbReference>
<dbReference type="InterPro" id="IPR036643">
    <property type="entry name" value="RNApol_insert_sf"/>
</dbReference>
<dbReference type="GO" id="GO:0006362">
    <property type="term" value="P:transcription elongation by RNA polymerase I"/>
    <property type="evidence" value="ECO:0007669"/>
    <property type="project" value="EnsemblFungi"/>
</dbReference>
<dbReference type="NCBIfam" id="NF001988">
    <property type="entry name" value="PRK00783.1"/>
    <property type="match status" value="1"/>
</dbReference>
<dbReference type="Pfam" id="PF01000">
    <property type="entry name" value="RNA_pol_A_bac"/>
    <property type="match status" value="1"/>
</dbReference>
<dbReference type="GO" id="GO:0006363">
    <property type="term" value="P:termination of RNA polymerase I transcription"/>
    <property type="evidence" value="ECO:0007669"/>
    <property type="project" value="EnsemblFungi"/>
</dbReference>
<sequence length="359" mass="39732">MDHLPASERAAFLRKNVLVSRTHVSNVSSTDFPGSYPGEDLSWSLDGFKEGFSFSITYLSDDQMTMEFDMVGIDAAFANAFRRILIAEVPTMAIEHVYVTNNTSLLHDELLSHRLGLLPVKANPTKFYFIGPDDTPSDQNTLVFKLNVKCSAQPNPPKDAILPEDLFINSSVTSGDVKWDPQGDQEEELGANAVGMVHDDILLVKMRPGQVIELECHAVKGVGKDHAKFSPVATASYRLLPSITITQPITGDLADKFVTCFAEGVAEVYVDPKTGERTARIVNPRKDTVSREVLRHPEFEDKVVLGRVRDHFIFTIESTGAMTAPALLVEAIKILRAKIQEAKKKLGEWRAVNRGDVPR</sequence>
<dbReference type="OrthoDB" id="270173at2759"/>
<name>A0A139A7M3_GONPJ</name>
<dbReference type="HAMAP" id="MF_00320">
    <property type="entry name" value="RNApol_arch_Rpo3"/>
    <property type="match status" value="1"/>
</dbReference>
<dbReference type="InterPro" id="IPR036603">
    <property type="entry name" value="RBP11-like"/>
</dbReference>
<dbReference type="InterPro" id="IPR011262">
    <property type="entry name" value="DNA-dir_RNA_pol_insert"/>
</dbReference>
<dbReference type="GO" id="GO:0055029">
    <property type="term" value="C:nuclear DNA-directed RNA polymerase complex"/>
    <property type="evidence" value="ECO:0007669"/>
    <property type="project" value="UniProtKB-ARBA"/>
</dbReference>
<evidence type="ECO:0000256" key="4">
    <source>
        <dbReference type="ARBA" id="ARBA00023163"/>
    </source>
</evidence>